<gene>
    <name evidence="2" type="ORF">EJB19_01245</name>
    <name evidence="1" type="ORF">EJB19_11475</name>
</gene>
<organism evidence="1">
    <name type="scientific">Flavobacterium columnare</name>
    <dbReference type="NCBI Taxonomy" id="996"/>
    <lineage>
        <taxon>Bacteria</taxon>
        <taxon>Pseudomonadati</taxon>
        <taxon>Bacteroidota</taxon>
        <taxon>Flavobacteriia</taxon>
        <taxon>Flavobacteriales</taxon>
        <taxon>Flavobacteriaceae</taxon>
        <taxon>Flavobacterium</taxon>
    </lineage>
</organism>
<name>A0AA94F3T6_9FLAO</name>
<proteinExistence type="predicted"/>
<sequence>MTNKVLQFLGLAKQSTPSSKGSRYSGTIAPKSIARTRQDIAGWNKALVMAGKADNPKRWQLYNLFNEIRLDALLTSQIENRMLKSLSQSFTITDKSGKVNEELTALLQNQIWVNEINKQILNTRYFGHSLIEFAYNEKAELQVSLIPRQNVDPVGGFLYPDYSDDKRINYREIGEFGTWLIEFGDGSEFGLLNNAVPHVLFKRFAQSCWSELCEIYGIPPRVMKTNTNDPVMVKRAEQMMRDMGAAAWFIIDESEKFEFATATVTNGDVYNNLIRLCNNEISMLITGAIIGQDTKNGSRAKDESSQEMLQTLVDSDLSLIEQYWNSVVIPALVNIGVISGEVIFAYDKSENLQELWERAKDANSFKNMKLDPNWVKEKFGIEVIETQESNPQKLSLDFFD</sequence>
<reference evidence="1" key="1">
    <citation type="submission" date="2018-12" db="EMBL/GenBank/DDBJ databases">
        <title>Draft genome sequence of Flaovobacterium columnare BGFS27 isolated from channel catfish in Alabama.</title>
        <authorList>
            <person name="Cai W."/>
            <person name="Arias C."/>
        </authorList>
    </citation>
    <scope>NUCLEOTIDE SEQUENCE [LARGE SCALE GENOMIC DNA]</scope>
    <source>
        <strain evidence="1">BGFS27</strain>
    </source>
</reference>
<dbReference type="RefSeq" id="WP_127821653.1">
    <property type="nucleotide sequence ID" value="NZ_RWGX02000014.1"/>
</dbReference>
<evidence type="ECO:0000313" key="1">
    <source>
        <dbReference type="EMBL" id="RVU88742.1"/>
    </source>
</evidence>
<protein>
    <submittedName>
        <fullName evidence="1">DUF935 family protein</fullName>
    </submittedName>
</protein>
<dbReference type="AlphaFoldDB" id="A0AA94F3T6"/>
<evidence type="ECO:0000313" key="2">
    <source>
        <dbReference type="EMBL" id="RVU88811.1"/>
    </source>
</evidence>
<dbReference type="Pfam" id="PF06074">
    <property type="entry name" value="Portal_Mu"/>
    <property type="match status" value="1"/>
</dbReference>
<dbReference type="EMBL" id="RWGX01000003">
    <property type="protein sequence ID" value="RVU88811.1"/>
    <property type="molecule type" value="Genomic_DNA"/>
</dbReference>
<dbReference type="EMBL" id="RWGX01000004">
    <property type="protein sequence ID" value="RVU88742.1"/>
    <property type="molecule type" value="Genomic_DNA"/>
</dbReference>
<dbReference type="InterPro" id="IPR009279">
    <property type="entry name" value="Portal_Mu"/>
</dbReference>
<comment type="caution">
    <text evidence="1">The sequence shown here is derived from an EMBL/GenBank/DDBJ whole genome shotgun (WGS) entry which is preliminary data.</text>
</comment>
<accession>A0AA94F3T6</accession>